<organism evidence="3 4">
    <name type="scientific">Cystoisospora suis</name>
    <dbReference type="NCBI Taxonomy" id="483139"/>
    <lineage>
        <taxon>Eukaryota</taxon>
        <taxon>Sar</taxon>
        <taxon>Alveolata</taxon>
        <taxon>Apicomplexa</taxon>
        <taxon>Conoidasida</taxon>
        <taxon>Coccidia</taxon>
        <taxon>Eucoccidiorida</taxon>
        <taxon>Eimeriorina</taxon>
        <taxon>Sarcocystidae</taxon>
        <taxon>Cystoisospora</taxon>
    </lineage>
</organism>
<keyword evidence="4" id="KW-1185">Reference proteome</keyword>
<dbReference type="RefSeq" id="XP_067925364.1">
    <property type="nucleotide sequence ID" value="XM_068062656.1"/>
</dbReference>
<dbReference type="AlphaFoldDB" id="A0A2C6L6D6"/>
<feature type="region of interest" description="Disordered" evidence="1">
    <location>
        <begin position="636"/>
        <end position="681"/>
    </location>
</feature>
<dbReference type="PANTHER" id="PTHR31270">
    <property type="entry name" value="GLUTAMINYL-PEPTIDE CYCLOTRANSFERASE"/>
    <property type="match status" value="1"/>
</dbReference>
<feature type="region of interest" description="Disordered" evidence="1">
    <location>
        <begin position="372"/>
        <end position="401"/>
    </location>
</feature>
<feature type="non-terminal residue" evidence="3">
    <location>
        <position position="757"/>
    </location>
</feature>
<feature type="compositionally biased region" description="Low complexity" evidence="1">
    <location>
        <begin position="391"/>
        <end position="401"/>
    </location>
</feature>
<dbReference type="Proteomes" id="UP000221165">
    <property type="component" value="Unassembled WGS sequence"/>
</dbReference>
<protein>
    <submittedName>
        <fullName evidence="3">Glutamine cyclotransferase</fullName>
    </submittedName>
</protein>
<dbReference type="OrthoDB" id="409395at2759"/>
<feature type="compositionally biased region" description="Low complexity" evidence="1">
    <location>
        <begin position="8"/>
        <end position="45"/>
    </location>
</feature>
<dbReference type="Pfam" id="PF05096">
    <property type="entry name" value="Glu_cyclase_2"/>
    <property type="match status" value="1"/>
</dbReference>
<dbReference type="EMBL" id="MIGC01001037">
    <property type="protein sequence ID" value="PHJ23689.1"/>
    <property type="molecule type" value="Genomic_DNA"/>
</dbReference>
<sequence>MYSPVTTSPSSSSSSSSLCRRSSMAGSSSSSSSSPCSQQASAPRQTSSCEKSPSLSSSSSPPLGLSPEMRWKCLLYKFRLIGLSICLCVFIFLSLFSFFHSLSLPLSSFFSHLLHFSVTPQPPNPLSLSSSSSSSPSLHVPLSHPSQVASPDSSIPPVYVHPPRELSSSSSFQPRLFTFSRVSVETYSHHYLFPSVSLNQREERFDKKEKMKKKTSDFTLTDPPFTQGLLASPFQFSLDLLSSIFPDVSSAERACWQRHLTENEGTIFVESSGLYDDSYLREFDICTGRTLRQVYIHPTLFAEGIAYLFDEDKQRLYLLMLTWLENRMIVLDAFTWNELAHLQISFEGWGLASNLSYEDISKIRLAVSTEGSDAKNSRSDSRYHDYSIDLPSSSSPSKGGSIQLTKKQRLWATTGSESLLEIDVDDLLASIHTASQAFTRRLHTMQQRPNQGGEEEKDRRSLSSSTGSRKEGIEDDDENRKKKRNLGVSGVVNVDPSSSSSSIDDMNRLLGRSSSASPSPGVLSTTPPLPSDPSFLDASSSSPSPSTSRRRAQASDRDSSNELGEDQKPREDEKEEEGGFRQYPWLPRLGSLLIQGTAVGVVKAVDTFQEFSSYFDATQDSRSSQNPLYMAVSTEPFSGKKSAMDNDPRSGSGNDSTHPGSHNTLNAGVYTPAPHLEHPHPKSFMSLQSLPLVKLKQQKEIQCLGRSLSRVNELEYLPERNTLLGNIFGESVVVEIDVDTANCQALLSFGALPGLRQ</sequence>
<feature type="compositionally biased region" description="Low complexity" evidence="1">
    <location>
        <begin position="497"/>
        <end position="547"/>
    </location>
</feature>
<dbReference type="PANTHER" id="PTHR31270:SF1">
    <property type="entry name" value="GLUTAMINYL-PEPTIDE CYCLOTRANSFERASE"/>
    <property type="match status" value="1"/>
</dbReference>
<evidence type="ECO:0000313" key="4">
    <source>
        <dbReference type="Proteomes" id="UP000221165"/>
    </source>
</evidence>
<dbReference type="GO" id="GO:0016603">
    <property type="term" value="F:glutaminyl-peptide cyclotransferase activity"/>
    <property type="evidence" value="ECO:0007669"/>
    <property type="project" value="InterPro"/>
</dbReference>
<accession>A0A2C6L6D6</accession>
<comment type="caution">
    <text evidence="3">The sequence shown here is derived from an EMBL/GenBank/DDBJ whole genome shotgun (WGS) entry which is preliminary data.</text>
</comment>
<keyword evidence="2" id="KW-1133">Transmembrane helix</keyword>
<feature type="transmembrane region" description="Helical" evidence="2">
    <location>
        <begin position="78"/>
        <end position="99"/>
    </location>
</feature>
<feature type="compositionally biased region" description="Polar residues" evidence="1">
    <location>
        <begin position="649"/>
        <end position="666"/>
    </location>
</feature>
<feature type="compositionally biased region" description="Basic and acidic residues" evidence="1">
    <location>
        <begin position="372"/>
        <end position="387"/>
    </location>
</feature>
<feature type="compositionally biased region" description="Basic and acidic residues" evidence="1">
    <location>
        <begin position="553"/>
        <end position="572"/>
    </location>
</feature>
<gene>
    <name evidence="3" type="ORF">CSUI_002455</name>
</gene>
<dbReference type="GeneID" id="94425867"/>
<keyword evidence="2" id="KW-0812">Transmembrane</keyword>
<evidence type="ECO:0000256" key="1">
    <source>
        <dbReference type="SAM" id="MobiDB-lite"/>
    </source>
</evidence>
<keyword evidence="3" id="KW-0808">Transferase</keyword>
<evidence type="ECO:0000313" key="3">
    <source>
        <dbReference type="EMBL" id="PHJ23689.1"/>
    </source>
</evidence>
<dbReference type="InterPro" id="IPR007788">
    <property type="entry name" value="QCT"/>
</dbReference>
<name>A0A2C6L6D6_9APIC</name>
<feature type="compositionally biased region" description="Low complexity" evidence="1">
    <location>
        <begin position="52"/>
        <end position="63"/>
    </location>
</feature>
<keyword evidence="2" id="KW-0472">Membrane</keyword>
<feature type="region of interest" description="Disordered" evidence="1">
    <location>
        <begin position="1"/>
        <end position="63"/>
    </location>
</feature>
<dbReference type="VEuPathDB" id="ToxoDB:CSUI_002455"/>
<evidence type="ECO:0000256" key="2">
    <source>
        <dbReference type="SAM" id="Phobius"/>
    </source>
</evidence>
<proteinExistence type="predicted"/>
<reference evidence="3 4" key="1">
    <citation type="journal article" date="2017" name="Int. J. Parasitol.">
        <title>The genome of the protozoan parasite Cystoisospora suis and a reverse vaccinology approach to identify vaccine candidates.</title>
        <authorList>
            <person name="Palmieri N."/>
            <person name="Shrestha A."/>
            <person name="Ruttkowski B."/>
            <person name="Beck T."/>
            <person name="Vogl C."/>
            <person name="Tomley F."/>
            <person name="Blake D.P."/>
            <person name="Joachim A."/>
        </authorList>
    </citation>
    <scope>NUCLEOTIDE SEQUENCE [LARGE SCALE GENOMIC DNA]</scope>
    <source>
        <strain evidence="3 4">Wien I</strain>
    </source>
</reference>
<feature type="region of interest" description="Disordered" evidence="1">
    <location>
        <begin position="445"/>
        <end position="582"/>
    </location>
</feature>